<evidence type="ECO:0000313" key="2">
    <source>
        <dbReference type="Proteomes" id="UP000469440"/>
    </source>
</evidence>
<dbReference type="RefSeq" id="WP_156990399.1">
    <property type="nucleotide sequence ID" value="NZ_VWXL01000052.1"/>
</dbReference>
<gene>
    <name evidence="1" type="ORF">CAFE_17660</name>
</gene>
<name>A0A6N8HYY3_9FIRM</name>
<keyword evidence="2" id="KW-1185">Reference proteome</keyword>
<protein>
    <submittedName>
        <fullName evidence="1">Uncharacterized protein</fullName>
    </submittedName>
</protein>
<dbReference type="EMBL" id="VWXL01000052">
    <property type="protein sequence ID" value="MVB11064.1"/>
    <property type="molecule type" value="Genomic_DNA"/>
</dbReference>
<comment type="caution">
    <text evidence="1">The sequence shown here is derived from an EMBL/GenBank/DDBJ whole genome shotgun (WGS) entry which is preliminary data.</text>
</comment>
<reference evidence="1 2" key="1">
    <citation type="submission" date="2019-09" db="EMBL/GenBank/DDBJ databases">
        <title>Genome sequence of Clostridium sp. EA1.</title>
        <authorList>
            <person name="Poehlein A."/>
            <person name="Bengelsdorf F.R."/>
            <person name="Daniel R."/>
        </authorList>
    </citation>
    <scope>NUCLEOTIDE SEQUENCE [LARGE SCALE GENOMIC DNA]</scope>
    <source>
        <strain evidence="1 2">EA1</strain>
    </source>
</reference>
<organism evidence="1 2">
    <name type="scientific">Caproicibacter fermentans</name>
    <dbReference type="NCBI Taxonomy" id="2576756"/>
    <lineage>
        <taxon>Bacteria</taxon>
        <taxon>Bacillati</taxon>
        <taxon>Bacillota</taxon>
        <taxon>Clostridia</taxon>
        <taxon>Eubacteriales</taxon>
        <taxon>Acutalibacteraceae</taxon>
        <taxon>Caproicibacter</taxon>
    </lineage>
</organism>
<sequence>MELRDRARKMVIVTEAECRDGVGKDVGRTIFELALTVTAGDGKGDEIVKRYIFEGVLPDYLRRDLLRLGYLIDSIEDLQRIAGELIGTVLRVSLVKDGDALRVYLDDYFGRDDPKKYKAVIR</sequence>
<proteinExistence type="predicted"/>
<evidence type="ECO:0000313" key="1">
    <source>
        <dbReference type="EMBL" id="MVB11064.1"/>
    </source>
</evidence>
<dbReference type="Proteomes" id="UP000469440">
    <property type="component" value="Unassembled WGS sequence"/>
</dbReference>
<dbReference type="AlphaFoldDB" id="A0A6N8HYY3"/>
<accession>A0A6N8HYY3</accession>